<dbReference type="InterPro" id="IPR051686">
    <property type="entry name" value="Lipoprotein_DolP"/>
</dbReference>
<feature type="domain" description="BON" evidence="1">
    <location>
        <begin position="1"/>
        <end position="53"/>
    </location>
</feature>
<dbReference type="EMBL" id="BDGJ01000168">
    <property type="protein sequence ID" value="GAW93758.1"/>
    <property type="molecule type" value="Genomic_DNA"/>
</dbReference>
<reference evidence="3" key="1">
    <citation type="journal article" date="2017" name="Appl. Environ. Microbiol.">
        <title>Genomic analysis of Calderihabitans maritimus KKC1, a thermophilic hydrogenogenic carboxydotrophic bacterium isolated from marine sediment.</title>
        <authorList>
            <person name="Omae K."/>
            <person name="Yoneda Y."/>
            <person name="Fukuyama Y."/>
            <person name="Yoshida T."/>
            <person name="Sako Y."/>
        </authorList>
    </citation>
    <scope>NUCLEOTIDE SEQUENCE [LARGE SCALE GENOMIC DNA]</scope>
    <source>
        <strain evidence="3">KKC1</strain>
    </source>
</reference>
<dbReference type="PROSITE" id="PS50914">
    <property type="entry name" value="BON"/>
    <property type="match status" value="4"/>
</dbReference>
<evidence type="ECO:0000313" key="2">
    <source>
        <dbReference type="EMBL" id="GAW93758.1"/>
    </source>
</evidence>
<dbReference type="Pfam" id="PF04972">
    <property type="entry name" value="BON"/>
    <property type="match status" value="4"/>
</dbReference>
<comment type="caution">
    <text evidence="2">The sequence shown here is derived from an EMBL/GenBank/DDBJ whole genome shotgun (WGS) entry which is preliminary data.</text>
</comment>
<dbReference type="SMART" id="SM00749">
    <property type="entry name" value="BON"/>
    <property type="match status" value="4"/>
</dbReference>
<keyword evidence="3" id="KW-1185">Reference proteome</keyword>
<name>A0A1Z5HWG9_9FIRM</name>
<protein>
    <recommendedName>
        <fullName evidence="1">BON domain-containing protein</fullName>
    </recommendedName>
</protein>
<evidence type="ECO:0000259" key="1">
    <source>
        <dbReference type="PROSITE" id="PS50914"/>
    </source>
</evidence>
<organism evidence="2 3">
    <name type="scientific">Calderihabitans maritimus</name>
    <dbReference type="NCBI Taxonomy" id="1246530"/>
    <lineage>
        <taxon>Bacteria</taxon>
        <taxon>Bacillati</taxon>
        <taxon>Bacillota</taxon>
        <taxon>Clostridia</taxon>
        <taxon>Neomoorellales</taxon>
        <taxon>Calderihabitantaceae</taxon>
        <taxon>Calderihabitans</taxon>
    </lineage>
</organism>
<evidence type="ECO:0000313" key="3">
    <source>
        <dbReference type="Proteomes" id="UP000197032"/>
    </source>
</evidence>
<feature type="domain" description="BON" evidence="1">
    <location>
        <begin position="130"/>
        <end position="198"/>
    </location>
</feature>
<gene>
    <name evidence="2" type="ORF">KKC1_28860</name>
</gene>
<dbReference type="Proteomes" id="UP000197032">
    <property type="component" value="Unassembled WGS sequence"/>
</dbReference>
<dbReference type="InterPro" id="IPR007055">
    <property type="entry name" value="BON_dom"/>
</dbReference>
<accession>A0A1Z5HWG9</accession>
<dbReference type="InterPro" id="IPR014004">
    <property type="entry name" value="Transpt-assoc_nodulatn_dom_bac"/>
</dbReference>
<dbReference type="Gene3D" id="3.30.1340.30">
    <property type="match status" value="4"/>
</dbReference>
<sequence length="272" mass="30027">MRLDSFNIDLKVKNGVVQMMGVVDVLAEKERAEELVSSIPGVRRVENYLTVATDGTISDEEIVREIRRRLEKYGDEVLRQVQVEVKGGVAVLKGSLQTLAQKHALVKACQEVKGVKTVRSELQVQLNKRDDASITNAVELALSRNPQVDVKDVVTFTKDGEVTLTGIVKFPEEIEAALRAASSVAGVKAVHNRLKSLVDTNDRDYQLTNLLRRKLRDDPRVSPGQVKAFVMEGIAYLSGEVYTLEAKEAAEAIAHNLQGVRGVSNDIFVARH</sequence>
<feature type="domain" description="BON" evidence="1">
    <location>
        <begin position="203"/>
        <end position="271"/>
    </location>
</feature>
<dbReference type="PANTHER" id="PTHR34606">
    <property type="entry name" value="BON DOMAIN-CONTAINING PROTEIN"/>
    <property type="match status" value="1"/>
</dbReference>
<dbReference type="PANTHER" id="PTHR34606:SF15">
    <property type="entry name" value="BON DOMAIN-CONTAINING PROTEIN"/>
    <property type="match status" value="1"/>
</dbReference>
<proteinExistence type="predicted"/>
<dbReference type="AlphaFoldDB" id="A0A1Z5HWG9"/>
<feature type="domain" description="BON" evidence="1">
    <location>
        <begin position="58"/>
        <end position="126"/>
    </location>
</feature>